<evidence type="ECO:0000256" key="1">
    <source>
        <dbReference type="SAM" id="SignalP"/>
    </source>
</evidence>
<keyword evidence="3" id="KW-1185">Reference proteome</keyword>
<dbReference type="Proteomes" id="UP001165679">
    <property type="component" value="Unassembled WGS sequence"/>
</dbReference>
<reference evidence="2" key="2">
    <citation type="submission" date="2022-10" db="EMBL/GenBank/DDBJ databases">
        <authorList>
            <person name="Trinh H.N."/>
        </authorList>
    </citation>
    <scope>NUCLEOTIDE SEQUENCE</scope>
    <source>
        <strain evidence="2">RN2-1</strain>
    </source>
</reference>
<evidence type="ECO:0000313" key="2">
    <source>
        <dbReference type="EMBL" id="MCW3475189.1"/>
    </source>
</evidence>
<name>A0AA42CEE7_9PROT</name>
<dbReference type="InterPro" id="IPR021556">
    <property type="entry name" value="DUF2950"/>
</dbReference>
<comment type="caution">
    <text evidence="2">The sequence shown here is derived from an EMBL/GenBank/DDBJ whole genome shotgun (WGS) entry which is preliminary data.</text>
</comment>
<sequence>MRFHLRQRASTVLLLVAIACTGAPRSPVAAPPQKAPVPQTTFQTPDDATQALVDALKANDPGKLRAVLGPGSERLVGSGDPVADAAQRQRFLAAYAEKHDLETVGENRRVLHVGQNDWPLPMPLVADGGRWRFDSTTGAQEIVNRRIGRNELAAIGVMLAYVQAQRDFAARDRQAGGPGAYAQRLFSSPGKHDGLYWPAAAGEPDSPLAELIQRVASEGYPGEPSKGPPRPYQGYLFRLLKAQGPNAPGGAKDYVVDGRMTSGFALVAWPAVYGASGITTFLVNQDGVVFQKDLGPRTGALAGAMTRFDPDITWARVDVVEH</sequence>
<dbReference type="PROSITE" id="PS51257">
    <property type="entry name" value="PROKAR_LIPOPROTEIN"/>
    <property type="match status" value="1"/>
</dbReference>
<keyword evidence="1" id="KW-0732">Signal</keyword>
<reference evidence="2" key="1">
    <citation type="submission" date="2022-09" db="EMBL/GenBank/DDBJ databases">
        <title>Rhodovastum sp. nov. RN2-1 isolated from soil in Seongnam, South Korea.</title>
        <authorList>
            <person name="Le N.T."/>
        </authorList>
    </citation>
    <scope>NUCLEOTIDE SEQUENCE</scope>
    <source>
        <strain evidence="2">RN2-1</strain>
    </source>
</reference>
<gene>
    <name evidence="2" type="ORF">OL599_11455</name>
</gene>
<protein>
    <submittedName>
        <fullName evidence="2">DUF2950 domain-containing protein</fullName>
    </submittedName>
</protein>
<evidence type="ECO:0000313" key="3">
    <source>
        <dbReference type="Proteomes" id="UP001165679"/>
    </source>
</evidence>
<dbReference type="RefSeq" id="WP_264713885.1">
    <property type="nucleotide sequence ID" value="NZ_JAPDNT010000007.1"/>
</dbReference>
<dbReference type="EMBL" id="JAPDNT010000007">
    <property type="protein sequence ID" value="MCW3475189.1"/>
    <property type="molecule type" value="Genomic_DNA"/>
</dbReference>
<proteinExistence type="predicted"/>
<accession>A0AA42CEE7</accession>
<organism evidence="2 3">
    <name type="scientific">Limobrevibacterium gyesilva</name>
    <dbReference type="NCBI Taxonomy" id="2991712"/>
    <lineage>
        <taxon>Bacteria</taxon>
        <taxon>Pseudomonadati</taxon>
        <taxon>Pseudomonadota</taxon>
        <taxon>Alphaproteobacteria</taxon>
        <taxon>Acetobacterales</taxon>
        <taxon>Acetobacteraceae</taxon>
        <taxon>Limobrevibacterium</taxon>
    </lineage>
</organism>
<dbReference type="AlphaFoldDB" id="A0AA42CEE7"/>
<feature type="chain" id="PRO_5041362316" evidence="1">
    <location>
        <begin position="30"/>
        <end position="322"/>
    </location>
</feature>
<feature type="signal peptide" evidence="1">
    <location>
        <begin position="1"/>
        <end position="29"/>
    </location>
</feature>
<dbReference type="Pfam" id="PF11453">
    <property type="entry name" value="DUF2950"/>
    <property type="match status" value="1"/>
</dbReference>